<proteinExistence type="predicted"/>
<dbReference type="RefSeq" id="WP_286055428.1">
    <property type="nucleotide sequence ID" value="NZ_JASVWF010000006.1"/>
</dbReference>
<dbReference type="GO" id="GO:0032259">
    <property type="term" value="P:methylation"/>
    <property type="evidence" value="ECO:0007669"/>
    <property type="project" value="UniProtKB-KW"/>
</dbReference>
<protein>
    <submittedName>
        <fullName evidence="2">SAM-dependent methyltransferase</fullName>
        <ecNumber evidence="2">2.1.1.-</ecNumber>
    </submittedName>
</protein>
<dbReference type="Gene3D" id="3.40.50.150">
    <property type="entry name" value="Vaccinia Virus protein VP39"/>
    <property type="match status" value="1"/>
</dbReference>
<feature type="region of interest" description="Disordered" evidence="1">
    <location>
        <begin position="252"/>
        <end position="272"/>
    </location>
</feature>
<keyword evidence="3" id="KW-1185">Reference proteome</keyword>
<evidence type="ECO:0000256" key="1">
    <source>
        <dbReference type="SAM" id="MobiDB-lite"/>
    </source>
</evidence>
<accession>A0ABT7MDX8</accession>
<dbReference type="GO" id="GO:0008168">
    <property type="term" value="F:methyltransferase activity"/>
    <property type="evidence" value="ECO:0007669"/>
    <property type="project" value="UniProtKB-KW"/>
</dbReference>
<dbReference type="InterPro" id="IPR006764">
    <property type="entry name" value="SAM_dep_MeTrfase_SAV2177_type"/>
</dbReference>
<dbReference type="PIRSF" id="PIRSF017393">
    <property type="entry name" value="MTase_SAV2177"/>
    <property type="match status" value="1"/>
</dbReference>
<evidence type="ECO:0000313" key="3">
    <source>
        <dbReference type="Proteomes" id="UP001231924"/>
    </source>
</evidence>
<keyword evidence="2" id="KW-0489">Methyltransferase</keyword>
<sequence>MSDDEWSEAQRMLEAGIDFEHANAARMYDYFLGGAHHFEVDREVAARVVEGNPDIAAVARANRAFLGHVVRWCLAQGIDQFLDLGSGVPTVGNVHEIALDSEPTARVAYVDFEPVAVAHAEQILAGHPTVTITRADLRDPASVLCAPGVADLLDLDRPVALLMIAVLHFVADPAAREALDHYRAALAPGSVVAISHASDDHDDPEVAEQVRGAAVGYANSATPLLLRSRAELRGLVGDLELVPPGLVDVRDWPDPHPGTPGAGGYGLVARLP</sequence>
<dbReference type="SUPFAM" id="SSF53335">
    <property type="entry name" value="S-adenosyl-L-methionine-dependent methyltransferases"/>
    <property type="match status" value="1"/>
</dbReference>
<dbReference type="Pfam" id="PF04672">
    <property type="entry name" value="Methyltransf_19"/>
    <property type="match status" value="1"/>
</dbReference>
<evidence type="ECO:0000313" key="2">
    <source>
        <dbReference type="EMBL" id="MDL5158868.1"/>
    </source>
</evidence>
<name>A0ABT7MDX8_9PSEU</name>
<reference evidence="2 3" key="1">
    <citation type="submission" date="2023-06" db="EMBL/GenBank/DDBJ databases">
        <title>Actinomycetospora Odt1-22.</title>
        <authorList>
            <person name="Supong K."/>
        </authorList>
    </citation>
    <scope>NUCLEOTIDE SEQUENCE [LARGE SCALE GENOMIC DNA]</scope>
    <source>
        <strain evidence="2 3">Odt1-22</strain>
    </source>
</reference>
<dbReference type="Proteomes" id="UP001231924">
    <property type="component" value="Unassembled WGS sequence"/>
</dbReference>
<organism evidence="2 3">
    <name type="scientific">Actinomycetospora termitidis</name>
    <dbReference type="NCBI Taxonomy" id="3053470"/>
    <lineage>
        <taxon>Bacteria</taxon>
        <taxon>Bacillati</taxon>
        <taxon>Actinomycetota</taxon>
        <taxon>Actinomycetes</taxon>
        <taxon>Pseudonocardiales</taxon>
        <taxon>Pseudonocardiaceae</taxon>
        <taxon>Actinomycetospora</taxon>
    </lineage>
</organism>
<comment type="caution">
    <text evidence="2">The sequence shown here is derived from an EMBL/GenBank/DDBJ whole genome shotgun (WGS) entry which is preliminary data.</text>
</comment>
<dbReference type="EC" id="2.1.1.-" evidence="2"/>
<dbReference type="EMBL" id="JASVWF010000006">
    <property type="protein sequence ID" value="MDL5158868.1"/>
    <property type="molecule type" value="Genomic_DNA"/>
</dbReference>
<dbReference type="InterPro" id="IPR029063">
    <property type="entry name" value="SAM-dependent_MTases_sf"/>
</dbReference>
<keyword evidence="2" id="KW-0808">Transferase</keyword>
<gene>
    <name evidence="2" type="ORF">QRT03_23070</name>
</gene>